<dbReference type="Proteomes" id="UP000321720">
    <property type="component" value="Unassembled WGS sequence"/>
</dbReference>
<evidence type="ECO:0008006" key="3">
    <source>
        <dbReference type="Google" id="ProtNLM"/>
    </source>
</evidence>
<accession>A0A511J6N9</accession>
<keyword evidence="2" id="KW-1185">Reference proteome</keyword>
<dbReference type="EMBL" id="BJWG01000001">
    <property type="protein sequence ID" value="GEL93658.1"/>
    <property type="molecule type" value="Genomic_DNA"/>
</dbReference>
<organism evidence="1 2">
    <name type="scientific">Cellulomonas composti</name>
    <dbReference type="NCBI Taxonomy" id="266130"/>
    <lineage>
        <taxon>Bacteria</taxon>
        <taxon>Bacillati</taxon>
        <taxon>Actinomycetota</taxon>
        <taxon>Actinomycetes</taxon>
        <taxon>Micrococcales</taxon>
        <taxon>Cellulomonadaceae</taxon>
        <taxon>Cellulomonas</taxon>
    </lineage>
</organism>
<comment type="caution">
    <text evidence="1">The sequence shown here is derived from an EMBL/GenBank/DDBJ whole genome shotgun (WGS) entry which is preliminary data.</text>
</comment>
<dbReference type="AlphaFoldDB" id="A0A511J6N9"/>
<name>A0A511J6N9_9CELL</name>
<gene>
    <name evidence="1" type="ORF">CCO02nite_03160</name>
</gene>
<reference evidence="1 2" key="1">
    <citation type="submission" date="2019-07" db="EMBL/GenBank/DDBJ databases">
        <title>Whole genome shotgun sequence of Cellulomonas composti NBRC 100758.</title>
        <authorList>
            <person name="Hosoyama A."/>
            <person name="Uohara A."/>
            <person name="Ohji S."/>
            <person name="Ichikawa N."/>
        </authorList>
    </citation>
    <scope>NUCLEOTIDE SEQUENCE [LARGE SCALE GENOMIC DNA]</scope>
    <source>
        <strain evidence="1 2">NBRC 100758</strain>
    </source>
</reference>
<evidence type="ECO:0000313" key="1">
    <source>
        <dbReference type="EMBL" id="GEL93658.1"/>
    </source>
</evidence>
<sequence>MAGPSVARSLLPAIPELERLVSRSGVGGPAWSGMVRDGALTPLWGGTAIRGDAEAGPTDRAHAIAHLLPRRGVVGRASAVWVHAGGPPPVRVDVLLPVGSRRPYEHPDRRCAETLLPAEDLDRVGDVAVTNLVRTAVDVARWLEPDVAHEHLRRLVVHGLDLAAARTLLETFSGRRRARLAREVLDTVA</sequence>
<protein>
    <recommendedName>
        <fullName evidence="3">AbiEi antitoxin C-terminal domain-containing protein</fullName>
    </recommendedName>
</protein>
<evidence type="ECO:0000313" key="2">
    <source>
        <dbReference type="Proteomes" id="UP000321720"/>
    </source>
</evidence>
<proteinExistence type="predicted"/>